<gene>
    <name evidence="17" type="ORF">GCM10011391_34760</name>
</gene>
<dbReference type="RefSeq" id="WP_188697457.1">
    <property type="nucleotide sequence ID" value="NZ_BMIR01000022.1"/>
</dbReference>
<feature type="domain" description="Pyridoxamine kinase/Phosphomethylpyrimidine kinase" evidence="16">
    <location>
        <begin position="11"/>
        <end position="254"/>
    </location>
</feature>
<comment type="catalytic activity">
    <reaction evidence="1">
        <text>4-amino-5-hydroxymethyl-2-methylpyrimidine + ATP = 4-amino-2-methyl-5-(phosphooxymethyl)pyrimidine + ADP + H(+)</text>
        <dbReference type="Rhea" id="RHEA:23096"/>
        <dbReference type="ChEBI" id="CHEBI:15378"/>
        <dbReference type="ChEBI" id="CHEBI:16892"/>
        <dbReference type="ChEBI" id="CHEBI:30616"/>
        <dbReference type="ChEBI" id="CHEBI:58354"/>
        <dbReference type="ChEBI" id="CHEBI:456216"/>
        <dbReference type="EC" id="2.7.1.49"/>
    </reaction>
</comment>
<dbReference type="InterPro" id="IPR004399">
    <property type="entry name" value="HMP/HMP-P_kinase_dom"/>
</dbReference>
<keyword evidence="8" id="KW-0808">Transferase</keyword>
<dbReference type="Proteomes" id="UP000628775">
    <property type="component" value="Unassembled WGS sequence"/>
</dbReference>
<dbReference type="AlphaFoldDB" id="A0A8J3E006"/>
<dbReference type="CDD" id="cd01169">
    <property type="entry name" value="HMPP_kinase"/>
    <property type="match status" value="1"/>
</dbReference>
<evidence type="ECO:0000256" key="4">
    <source>
        <dbReference type="ARBA" id="ARBA00009879"/>
    </source>
</evidence>
<dbReference type="InterPro" id="IPR029056">
    <property type="entry name" value="Ribokinase-like"/>
</dbReference>
<dbReference type="EMBL" id="BMIR01000022">
    <property type="protein sequence ID" value="GGE52921.1"/>
    <property type="molecule type" value="Genomic_DNA"/>
</dbReference>
<comment type="catalytic activity">
    <reaction evidence="2">
        <text>4-amino-2-methyl-5-(phosphooxymethyl)pyrimidine + ATP = 4-amino-2-methyl-5-(diphosphooxymethyl)pyrimidine + ADP</text>
        <dbReference type="Rhea" id="RHEA:19893"/>
        <dbReference type="ChEBI" id="CHEBI:30616"/>
        <dbReference type="ChEBI" id="CHEBI:57841"/>
        <dbReference type="ChEBI" id="CHEBI:58354"/>
        <dbReference type="ChEBI" id="CHEBI:456216"/>
        <dbReference type="EC" id="2.7.4.7"/>
    </reaction>
</comment>
<keyword evidence="9" id="KW-0547">Nucleotide-binding</keyword>
<keyword evidence="10 17" id="KW-0418">Kinase</keyword>
<organism evidence="17 18">
    <name type="scientific">Pullulanibacillus camelliae</name>
    <dbReference type="NCBI Taxonomy" id="1707096"/>
    <lineage>
        <taxon>Bacteria</taxon>
        <taxon>Bacillati</taxon>
        <taxon>Bacillota</taxon>
        <taxon>Bacilli</taxon>
        <taxon>Bacillales</taxon>
        <taxon>Sporolactobacillaceae</taxon>
        <taxon>Pullulanibacillus</taxon>
    </lineage>
</organism>
<evidence type="ECO:0000256" key="7">
    <source>
        <dbReference type="ARBA" id="ARBA00019161"/>
    </source>
</evidence>
<dbReference type="Gene3D" id="3.40.1190.20">
    <property type="match status" value="1"/>
</dbReference>
<evidence type="ECO:0000259" key="16">
    <source>
        <dbReference type="Pfam" id="PF08543"/>
    </source>
</evidence>
<evidence type="ECO:0000256" key="1">
    <source>
        <dbReference type="ARBA" id="ARBA00000151"/>
    </source>
</evidence>
<dbReference type="InterPro" id="IPR013749">
    <property type="entry name" value="PM/HMP-P_kinase-1"/>
</dbReference>
<evidence type="ECO:0000256" key="15">
    <source>
        <dbReference type="ARBA" id="ARBA00043176"/>
    </source>
</evidence>
<evidence type="ECO:0000256" key="5">
    <source>
        <dbReference type="ARBA" id="ARBA00012135"/>
    </source>
</evidence>
<evidence type="ECO:0000256" key="8">
    <source>
        <dbReference type="ARBA" id="ARBA00022679"/>
    </source>
</evidence>
<reference evidence="17" key="2">
    <citation type="submission" date="2020-09" db="EMBL/GenBank/DDBJ databases">
        <authorList>
            <person name="Sun Q."/>
            <person name="Zhou Y."/>
        </authorList>
    </citation>
    <scope>NUCLEOTIDE SEQUENCE</scope>
    <source>
        <strain evidence="17">CGMCC 1.15371</strain>
    </source>
</reference>
<dbReference type="GO" id="GO:0005524">
    <property type="term" value="F:ATP binding"/>
    <property type="evidence" value="ECO:0007669"/>
    <property type="project" value="UniProtKB-KW"/>
</dbReference>
<comment type="similarity">
    <text evidence="4">Belongs to the ThiD family.</text>
</comment>
<dbReference type="NCBIfam" id="TIGR00097">
    <property type="entry name" value="HMP-P_kinase"/>
    <property type="match status" value="1"/>
</dbReference>
<evidence type="ECO:0000256" key="6">
    <source>
        <dbReference type="ARBA" id="ARBA00012963"/>
    </source>
</evidence>
<dbReference type="GO" id="GO:0005829">
    <property type="term" value="C:cytosol"/>
    <property type="evidence" value="ECO:0007669"/>
    <property type="project" value="TreeGrafter"/>
</dbReference>
<dbReference type="PANTHER" id="PTHR20858:SF17">
    <property type="entry name" value="HYDROXYMETHYLPYRIMIDINE_PHOSPHOMETHYLPYRIMIDINE KINASE THI20-RELATED"/>
    <property type="match status" value="1"/>
</dbReference>
<evidence type="ECO:0000313" key="17">
    <source>
        <dbReference type="EMBL" id="GGE52921.1"/>
    </source>
</evidence>
<proteinExistence type="inferred from homology"/>
<dbReference type="Pfam" id="PF08543">
    <property type="entry name" value="Phos_pyr_kin"/>
    <property type="match status" value="1"/>
</dbReference>
<evidence type="ECO:0000256" key="14">
    <source>
        <dbReference type="ARBA" id="ARBA00042102"/>
    </source>
</evidence>
<dbReference type="PANTHER" id="PTHR20858">
    <property type="entry name" value="PHOSPHOMETHYLPYRIMIDINE KINASE"/>
    <property type="match status" value="1"/>
</dbReference>
<dbReference type="GO" id="GO:0009228">
    <property type="term" value="P:thiamine biosynthetic process"/>
    <property type="evidence" value="ECO:0007669"/>
    <property type="project" value="UniProtKB-KW"/>
</dbReference>
<comment type="pathway">
    <text evidence="3">Cofactor biosynthesis; thiamine diphosphate biosynthesis; 4-amino-2-methyl-5-diphosphomethylpyrimidine from 5-amino-1-(5-phospho-D-ribosyl)imidazole: step 3/3.</text>
</comment>
<dbReference type="GO" id="GO:0008972">
    <property type="term" value="F:phosphomethylpyrimidine kinase activity"/>
    <property type="evidence" value="ECO:0007669"/>
    <property type="project" value="UniProtKB-EC"/>
</dbReference>
<evidence type="ECO:0000256" key="12">
    <source>
        <dbReference type="ARBA" id="ARBA00022977"/>
    </source>
</evidence>
<keyword evidence="18" id="KW-1185">Reference proteome</keyword>
<reference evidence="17" key="1">
    <citation type="journal article" date="2014" name="Int. J. Syst. Evol. Microbiol.">
        <title>Complete genome sequence of Corynebacterium casei LMG S-19264T (=DSM 44701T), isolated from a smear-ripened cheese.</title>
        <authorList>
            <consortium name="US DOE Joint Genome Institute (JGI-PGF)"/>
            <person name="Walter F."/>
            <person name="Albersmeier A."/>
            <person name="Kalinowski J."/>
            <person name="Ruckert C."/>
        </authorList>
    </citation>
    <scope>NUCLEOTIDE SEQUENCE</scope>
    <source>
        <strain evidence="17">CGMCC 1.15371</strain>
    </source>
</reference>
<comment type="pathway">
    <text evidence="13">Cofactor biosynthesis; thiamine diphosphate biosynthesis; 4-amino-2-methyl-5-diphosphomethylpyrimidine from 5-amino-1-(5-phospho-D-ribosyl)imidazole: step 2/3.</text>
</comment>
<evidence type="ECO:0000256" key="3">
    <source>
        <dbReference type="ARBA" id="ARBA00004769"/>
    </source>
</evidence>
<sequence length="267" mass="28543">MKTALTIAGSDSSGGAGIQADLKTFSALGVYGMSVLTAVTAQNTQEVSDVEELSPKIIAGQIDAIFQDIDVDSIKIGMLSNEQAIRVIAERLNVYRPYPVVLDPVMVSKSGYDLLRPAAKNALLTELLPMATLITPNLKETEALLGYPVTTLREMEEAAKALVHLGPRAALVKGGHLEGEAVDVLFDGTDLHHFSGERVQTKNTHGTGCTLSSAIAAFMAKGRPLAEAVTEAKCYIQRAIAEGLSIGHGHGPTHHFHEWYTKEGIKK</sequence>
<dbReference type="FunFam" id="3.40.1190.20:FF:000003">
    <property type="entry name" value="Phosphomethylpyrimidine kinase ThiD"/>
    <property type="match status" value="1"/>
</dbReference>
<name>A0A8J3E006_9BACL</name>
<comment type="caution">
    <text evidence="17">The sequence shown here is derived from an EMBL/GenBank/DDBJ whole genome shotgun (WGS) entry which is preliminary data.</text>
</comment>
<protein>
    <recommendedName>
        <fullName evidence="7">Hydroxymethylpyrimidine/phosphomethylpyrimidine kinase</fullName>
        <ecNumber evidence="5">2.7.1.49</ecNumber>
        <ecNumber evidence="6">2.7.4.7</ecNumber>
    </recommendedName>
    <alternativeName>
        <fullName evidence="14">Hydroxymethylpyrimidine kinase</fullName>
    </alternativeName>
    <alternativeName>
        <fullName evidence="15">Hydroxymethylpyrimidine phosphate kinase</fullName>
    </alternativeName>
</protein>
<evidence type="ECO:0000256" key="2">
    <source>
        <dbReference type="ARBA" id="ARBA00000565"/>
    </source>
</evidence>
<accession>A0A8J3E006</accession>
<evidence type="ECO:0000256" key="13">
    <source>
        <dbReference type="ARBA" id="ARBA00037917"/>
    </source>
</evidence>
<dbReference type="EC" id="2.7.1.49" evidence="5"/>
<dbReference type="SUPFAM" id="SSF53613">
    <property type="entry name" value="Ribokinase-like"/>
    <property type="match status" value="1"/>
</dbReference>
<dbReference type="GO" id="GO:0008902">
    <property type="term" value="F:hydroxymethylpyrimidine kinase activity"/>
    <property type="evidence" value="ECO:0007669"/>
    <property type="project" value="UniProtKB-EC"/>
</dbReference>
<evidence type="ECO:0000256" key="11">
    <source>
        <dbReference type="ARBA" id="ARBA00022840"/>
    </source>
</evidence>
<evidence type="ECO:0000256" key="9">
    <source>
        <dbReference type="ARBA" id="ARBA00022741"/>
    </source>
</evidence>
<dbReference type="EC" id="2.7.4.7" evidence="6"/>
<keyword evidence="12" id="KW-0784">Thiamine biosynthesis</keyword>
<evidence type="ECO:0000256" key="10">
    <source>
        <dbReference type="ARBA" id="ARBA00022777"/>
    </source>
</evidence>
<keyword evidence="11" id="KW-0067">ATP-binding</keyword>
<evidence type="ECO:0000313" key="18">
    <source>
        <dbReference type="Proteomes" id="UP000628775"/>
    </source>
</evidence>